<evidence type="ECO:0000313" key="1">
    <source>
        <dbReference type="EMBL" id="PWR71603.1"/>
    </source>
</evidence>
<dbReference type="CDD" id="cd00756">
    <property type="entry name" value="MoaE"/>
    <property type="match status" value="1"/>
</dbReference>
<dbReference type="Proteomes" id="UP000245657">
    <property type="component" value="Unassembled WGS sequence"/>
</dbReference>
<dbReference type="PANTHER" id="PTHR23404">
    <property type="entry name" value="MOLYBDOPTERIN SYNTHASE RELATED"/>
    <property type="match status" value="1"/>
</dbReference>
<comment type="caution">
    <text evidence="1">The sequence shown here is derived from an EMBL/GenBank/DDBJ whole genome shotgun (WGS) entry which is preliminary data.</text>
</comment>
<dbReference type="RefSeq" id="WP_109969222.1">
    <property type="nucleotide sequence ID" value="NZ_CP176093.1"/>
</dbReference>
<dbReference type="GeneID" id="97550239"/>
<proteinExistence type="predicted"/>
<dbReference type="SUPFAM" id="SSF54690">
    <property type="entry name" value="Molybdopterin synthase subunit MoaE"/>
    <property type="match status" value="1"/>
</dbReference>
<protein>
    <submittedName>
        <fullName evidence="1">Molybdopterin biosynthesis protein MoeE</fullName>
    </submittedName>
</protein>
<dbReference type="InterPro" id="IPR003448">
    <property type="entry name" value="Mopterin_biosynth_MoaE"/>
</dbReference>
<name>A0A2V2N8I4_9EURY</name>
<gene>
    <name evidence="1" type="ORF">DK846_12170</name>
</gene>
<dbReference type="Gene3D" id="3.90.1170.40">
    <property type="entry name" value="Molybdopterin biosynthesis MoaE subunit"/>
    <property type="match status" value="1"/>
</dbReference>
<dbReference type="InterPro" id="IPR036563">
    <property type="entry name" value="MoaE_sf"/>
</dbReference>
<evidence type="ECO:0000313" key="2">
    <source>
        <dbReference type="Proteomes" id="UP000245657"/>
    </source>
</evidence>
<dbReference type="Pfam" id="PF02391">
    <property type="entry name" value="MoaE"/>
    <property type="match status" value="1"/>
</dbReference>
<reference evidence="1 2" key="1">
    <citation type="submission" date="2018-05" db="EMBL/GenBank/DDBJ databases">
        <title>Draft genome of Methanospirillum lacunae Ki8-1.</title>
        <authorList>
            <person name="Dueholm M.S."/>
            <person name="Nielsen P.H."/>
            <person name="Bakmann L.F."/>
            <person name="Otzen D.E."/>
        </authorList>
    </citation>
    <scope>NUCLEOTIDE SEQUENCE [LARGE SCALE GENOMIC DNA]</scope>
    <source>
        <strain evidence="1 2">Ki8-1</strain>
    </source>
</reference>
<dbReference type="EMBL" id="QGMY01000008">
    <property type="protein sequence ID" value="PWR71603.1"/>
    <property type="molecule type" value="Genomic_DNA"/>
</dbReference>
<dbReference type="GO" id="GO:0006777">
    <property type="term" value="P:Mo-molybdopterin cofactor biosynthetic process"/>
    <property type="evidence" value="ECO:0007669"/>
    <property type="project" value="InterPro"/>
</dbReference>
<organism evidence="1 2">
    <name type="scientific">Methanospirillum lacunae</name>
    <dbReference type="NCBI Taxonomy" id="668570"/>
    <lineage>
        <taxon>Archaea</taxon>
        <taxon>Methanobacteriati</taxon>
        <taxon>Methanobacteriota</taxon>
        <taxon>Stenosarchaea group</taxon>
        <taxon>Methanomicrobia</taxon>
        <taxon>Methanomicrobiales</taxon>
        <taxon>Methanospirillaceae</taxon>
        <taxon>Methanospirillum</taxon>
    </lineage>
</organism>
<sequence length="136" mass="14937">MIGITRDDIDISALIERARKPETGGIVTFIGTVRDDGFEALELEVCEEIAVRDLNRIAAEATENFSLKSVEIIHRSGRLALTETIVAIVCGAGHRQEAFAGCSWILEEIKAYVPIWKKDIGESGTWHFAAPGDQQP</sequence>
<keyword evidence="2" id="KW-1185">Reference proteome</keyword>
<dbReference type="OrthoDB" id="45235at2157"/>
<dbReference type="AlphaFoldDB" id="A0A2V2N8I4"/>
<accession>A0A2V2N8I4</accession>